<accession>A0ABV6FZ89</accession>
<protein>
    <submittedName>
        <fullName evidence="2">Beta-ketoacyl synthase chain length factor</fullName>
    </submittedName>
</protein>
<organism evidence="2 3">
    <name type="scientific">Kushneria aurantia</name>
    <dbReference type="NCBI Taxonomy" id="504092"/>
    <lineage>
        <taxon>Bacteria</taxon>
        <taxon>Pseudomonadati</taxon>
        <taxon>Pseudomonadota</taxon>
        <taxon>Gammaproteobacteria</taxon>
        <taxon>Oceanospirillales</taxon>
        <taxon>Halomonadaceae</taxon>
        <taxon>Kushneria</taxon>
    </lineage>
</organism>
<dbReference type="RefSeq" id="WP_019951259.1">
    <property type="nucleotide sequence ID" value="NZ_JBHLVX010000005.1"/>
</dbReference>
<proteinExistence type="predicted"/>
<comment type="caution">
    <text evidence="2">The sequence shown here is derived from an EMBL/GenBank/DDBJ whole genome shotgun (WGS) entry which is preliminary data.</text>
</comment>
<reference evidence="2 3" key="1">
    <citation type="submission" date="2024-09" db="EMBL/GenBank/DDBJ databases">
        <authorList>
            <person name="Sun Q."/>
            <person name="Mori K."/>
        </authorList>
    </citation>
    <scope>NUCLEOTIDE SEQUENCE [LARGE SCALE GENOMIC DNA]</scope>
    <source>
        <strain evidence="2 3">CCM 7415</strain>
    </source>
</reference>
<evidence type="ECO:0000313" key="2">
    <source>
        <dbReference type="EMBL" id="MFC0266681.1"/>
    </source>
</evidence>
<dbReference type="EMBL" id="JBHLVX010000005">
    <property type="protein sequence ID" value="MFC0266681.1"/>
    <property type="molecule type" value="Genomic_DNA"/>
</dbReference>
<evidence type="ECO:0000259" key="1">
    <source>
        <dbReference type="Pfam" id="PF13723"/>
    </source>
</evidence>
<gene>
    <name evidence="2" type="ORF">ACFFHW_01500</name>
</gene>
<dbReference type="Pfam" id="PF13723">
    <property type="entry name" value="Ketoacyl-synt_2"/>
    <property type="match status" value="1"/>
</dbReference>
<keyword evidence="3" id="KW-1185">Reference proteome</keyword>
<dbReference type="Proteomes" id="UP001589814">
    <property type="component" value="Unassembled WGS sequence"/>
</dbReference>
<feature type="domain" description="Beta-ketoacyl synthase-like N-terminal" evidence="1">
    <location>
        <begin position="32"/>
        <end position="198"/>
    </location>
</feature>
<evidence type="ECO:0000313" key="3">
    <source>
        <dbReference type="Proteomes" id="UP001589814"/>
    </source>
</evidence>
<sequence length="238" mass="25084">MSSPRVTAPELQLLGWRGWLPQRAGRADSGAIMTDERPAAAAVPAMLRRRLTPMGRAVCELLSELDIGAGEVPILHASRHGDGHRPLDMLDTLAAGEPLSPARFGLSVHNAVLGVYSIAAGNHTSMAAIAAAGEEFEALLAEARGYLAEGCDSVVLVLTDSPVPARYRIDAPEYPAAVALQLSLRDQPGSRTLTSEPRDSAEPAPITVAQLVDWLTDGAALATRAPPRRWRLAPAGPA</sequence>
<name>A0ABV6FZ89_9GAMM</name>
<dbReference type="InterPro" id="IPR014030">
    <property type="entry name" value="Ketoacyl_synth_N"/>
</dbReference>